<feature type="transmembrane region" description="Helical" evidence="11">
    <location>
        <begin position="296"/>
        <end position="318"/>
    </location>
</feature>
<dbReference type="PRINTS" id="PR00237">
    <property type="entry name" value="GPCRRHODOPSN"/>
</dbReference>
<dbReference type="AlphaFoldDB" id="A0AAE1HG62"/>
<keyword evidence="3 9" id="KW-0812">Transmembrane</keyword>
<evidence type="ECO:0000256" key="11">
    <source>
        <dbReference type="SAM" id="Phobius"/>
    </source>
</evidence>
<evidence type="ECO:0000256" key="9">
    <source>
        <dbReference type="RuleBase" id="RU000688"/>
    </source>
</evidence>
<evidence type="ECO:0000256" key="2">
    <source>
        <dbReference type="ARBA" id="ARBA00010663"/>
    </source>
</evidence>
<feature type="region of interest" description="Disordered" evidence="10">
    <location>
        <begin position="351"/>
        <end position="413"/>
    </location>
</feature>
<dbReference type="SUPFAM" id="SSF81321">
    <property type="entry name" value="Family A G protein-coupled receptor-like"/>
    <property type="match status" value="1"/>
</dbReference>
<gene>
    <name evidence="13" type="ORF">KUF71_009358</name>
</gene>
<keyword evidence="14" id="KW-1185">Reference proteome</keyword>
<evidence type="ECO:0000256" key="3">
    <source>
        <dbReference type="ARBA" id="ARBA00022692"/>
    </source>
</evidence>
<keyword evidence="6 11" id="KW-0472">Membrane</keyword>
<keyword evidence="4 11" id="KW-1133">Transmembrane helix</keyword>
<feature type="domain" description="G-protein coupled receptors family 1 profile" evidence="12">
    <location>
        <begin position="82"/>
        <end position="316"/>
    </location>
</feature>
<name>A0AAE1HG62_9NEOP</name>
<dbReference type="InterPro" id="IPR017452">
    <property type="entry name" value="GPCR_Rhodpsn_7TM"/>
</dbReference>
<sequence length="552" mass="59596">MSRKRHLAALHQRETSGEIPFRFDERLGIGGAGRSVDVEVKVAVGLGGIEIGAPFSLIDHDPDPRVPGLPYELSVYWQQYPWTYGEVLCKFRALVSEMTSYTSVLTIVAFSLERYLAICHPLQSYRMSGLRRAVRIIAVLWIVSFVAALPFAVLSTVHYLEWPIGSGVLAPESAFCAMLDSYMVYETSSLLFFLLPMLVMVVIYGRIGSKIRSRGRHSLGKRLEGTMHGETKQTQTRKAIIRMLSRTSPFHSRHQSTFVGRAVVIAFFLCWAPFHSQRLVYLYGQDLPHFAEINAWLYYVTGVLYFFGSTVNPILYNLMSVKYRMAFRETLCGGLSPSAANARGFREQSSFRDTSVHQVGESGNGKWHHRGGNGAAAGAGAGPGPGAGAGGSSRRYQRHGGGGLSHGSAAVAPPVSPQATQLVENGSVLEPHWKDSEVVDPTAVADNVILDAGVVDGNGAAGVIGLDADGCQSVDEGGDAGSELVVMISPAHRKPRVYAVGKVSRKWPKVLMLRMARKQTPPALARAAPAEGVTCQSPAGAGAAAHQGETCI</sequence>
<reference evidence="13" key="2">
    <citation type="journal article" date="2023" name="BMC Genomics">
        <title>Pest status, molecular evolution, and epigenetic factors derived from the genome assembly of Frankliniella fusca, a thysanopteran phytovirus vector.</title>
        <authorList>
            <person name="Catto M.A."/>
            <person name="Labadie P.E."/>
            <person name="Jacobson A.L."/>
            <person name="Kennedy G.G."/>
            <person name="Srinivasan R."/>
            <person name="Hunt B.G."/>
        </authorList>
    </citation>
    <scope>NUCLEOTIDE SEQUENCE</scope>
    <source>
        <strain evidence="13">PL_HMW_Pooled</strain>
    </source>
</reference>
<keyword evidence="13" id="KW-0527">Neuropeptide</keyword>
<dbReference type="PROSITE" id="PS00237">
    <property type="entry name" value="G_PROTEIN_RECEP_F1_1"/>
    <property type="match status" value="1"/>
</dbReference>
<dbReference type="InterPro" id="IPR000276">
    <property type="entry name" value="GPCR_Rhodpsn"/>
</dbReference>
<dbReference type="PANTHER" id="PTHR24243:SF107">
    <property type="entry name" value="NEUROPEPTIDES CAPA RECEPTOR"/>
    <property type="match status" value="1"/>
</dbReference>
<dbReference type="GO" id="GO:0005886">
    <property type="term" value="C:plasma membrane"/>
    <property type="evidence" value="ECO:0007669"/>
    <property type="project" value="TreeGrafter"/>
</dbReference>
<feature type="transmembrane region" description="Helical" evidence="11">
    <location>
        <begin position="133"/>
        <end position="153"/>
    </location>
</feature>
<evidence type="ECO:0000256" key="7">
    <source>
        <dbReference type="ARBA" id="ARBA00023170"/>
    </source>
</evidence>
<organism evidence="13 14">
    <name type="scientific">Frankliniella fusca</name>
    <dbReference type="NCBI Taxonomy" id="407009"/>
    <lineage>
        <taxon>Eukaryota</taxon>
        <taxon>Metazoa</taxon>
        <taxon>Ecdysozoa</taxon>
        <taxon>Arthropoda</taxon>
        <taxon>Hexapoda</taxon>
        <taxon>Insecta</taxon>
        <taxon>Pterygota</taxon>
        <taxon>Neoptera</taxon>
        <taxon>Paraneoptera</taxon>
        <taxon>Thysanoptera</taxon>
        <taxon>Terebrantia</taxon>
        <taxon>Thripoidea</taxon>
        <taxon>Thripidae</taxon>
        <taxon>Frankliniella</taxon>
    </lineage>
</organism>
<evidence type="ECO:0000259" key="12">
    <source>
        <dbReference type="PROSITE" id="PS50262"/>
    </source>
</evidence>
<accession>A0AAE1HG62</accession>
<comment type="similarity">
    <text evidence="2 9">Belongs to the G-protein coupled receptor 1 family.</text>
</comment>
<dbReference type="PANTHER" id="PTHR24243">
    <property type="entry name" value="G-PROTEIN COUPLED RECEPTOR"/>
    <property type="match status" value="1"/>
</dbReference>
<keyword evidence="7 9" id="KW-0675">Receptor</keyword>
<feature type="compositionally biased region" description="Gly residues" evidence="10">
    <location>
        <begin position="372"/>
        <end position="391"/>
    </location>
</feature>
<evidence type="ECO:0000256" key="1">
    <source>
        <dbReference type="ARBA" id="ARBA00004141"/>
    </source>
</evidence>
<evidence type="ECO:0000313" key="13">
    <source>
        <dbReference type="EMBL" id="KAK3920071.1"/>
    </source>
</evidence>
<keyword evidence="8 9" id="KW-0807">Transducer</keyword>
<evidence type="ECO:0000256" key="6">
    <source>
        <dbReference type="ARBA" id="ARBA00023136"/>
    </source>
</evidence>
<dbReference type="Gene3D" id="1.20.1070.10">
    <property type="entry name" value="Rhodopsin 7-helix transmembrane proteins"/>
    <property type="match status" value="1"/>
</dbReference>
<evidence type="ECO:0000256" key="10">
    <source>
        <dbReference type="SAM" id="MobiDB-lite"/>
    </source>
</evidence>
<reference evidence="13" key="1">
    <citation type="submission" date="2021-07" db="EMBL/GenBank/DDBJ databases">
        <authorList>
            <person name="Catto M.A."/>
            <person name="Jacobson A."/>
            <person name="Kennedy G."/>
            <person name="Labadie P."/>
            <person name="Hunt B.G."/>
            <person name="Srinivasan R."/>
        </authorList>
    </citation>
    <scope>NUCLEOTIDE SEQUENCE</scope>
    <source>
        <strain evidence="13">PL_HMW_Pooled</strain>
        <tissue evidence="13">Head</tissue>
    </source>
</reference>
<dbReference type="EMBL" id="JAHWGI010000988">
    <property type="protein sequence ID" value="KAK3920071.1"/>
    <property type="molecule type" value="Genomic_DNA"/>
</dbReference>
<evidence type="ECO:0000313" key="14">
    <source>
        <dbReference type="Proteomes" id="UP001219518"/>
    </source>
</evidence>
<comment type="caution">
    <text evidence="13">The sequence shown here is derived from an EMBL/GenBank/DDBJ whole genome shotgun (WGS) entry which is preliminary data.</text>
</comment>
<dbReference type="GO" id="GO:0008188">
    <property type="term" value="F:neuropeptide receptor activity"/>
    <property type="evidence" value="ECO:0007669"/>
    <property type="project" value="TreeGrafter"/>
</dbReference>
<feature type="transmembrane region" description="Helical" evidence="11">
    <location>
        <begin position="188"/>
        <end position="207"/>
    </location>
</feature>
<dbReference type="Pfam" id="PF00001">
    <property type="entry name" value="7tm_1"/>
    <property type="match status" value="1"/>
</dbReference>
<dbReference type="PROSITE" id="PS50262">
    <property type="entry name" value="G_PROTEIN_RECEP_F1_2"/>
    <property type="match status" value="1"/>
</dbReference>
<evidence type="ECO:0000256" key="8">
    <source>
        <dbReference type="ARBA" id="ARBA00023224"/>
    </source>
</evidence>
<protein>
    <submittedName>
        <fullName evidence="13">Neuropeptides capa receptor</fullName>
    </submittedName>
</protein>
<comment type="subcellular location">
    <subcellularLocation>
        <location evidence="1">Membrane</location>
        <topology evidence="1">Multi-pass membrane protein</topology>
    </subcellularLocation>
</comment>
<feature type="transmembrane region" description="Helical" evidence="11">
    <location>
        <begin position="258"/>
        <end position="276"/>
    </location>
</feature>
<keyword evidence="5 9" id="KW-0297">G-protein coupled receptor</keyword>
<evidence type="ECO:0000256" key="4">
    <source>
        <dbReference type="ARBA" id="ARBA00022989"/>
    </source>
</evidence>
<proteinExistence type="inferred from homology"/>
<evidence type="ECO:0000256" key="5">
    <source>
        <dbReference type="ARBA" id="ARBA00023040"/>
    </source>
</evidence>
<dbReference type="Proteomes" id="UP001219518">
    <property type="component" value="Unassembled WGS sequence"/>
</dbReference>